<dbReference type="InterPro" id="IPR016181">
    <property type="entry name" value="Acyl_CoA_acyltransferase"/>
</dbReference>
<dbReference type="PROSITE" id="PS51186">
    <property type="entry name" value="GNAT"/>
    <property type="match status" value="1"/>
</dbReference>
<dbReference type="GO" id="GO:0016747">
    <property type="term" value="F:acyltransferase activity, transferring groups other than amino-acyl groups"/>
    <property type="evidence" value="ECO:0007669"/>
    <property type="project" value="InterPro"/>
</dbReference>
<evidence type="ECO:0000313" key="2">
    <source>
        <dbReference type="EMBL" id="CAB4733633.1"/>
    </source>
</evidence>
<evidence type="ECO:0000313" key="3">
    <source>
        <dbReference type="EMBL" id="CAB4898355.1"/>
    </source>
</evidence>
<evidence type="ECO:0000313" key="4">
    <source>
        <dbReference type="EMBL" id="CAB4981992.1"/>
    </source>
</evidence>
<sequence>MGDPVKASITIERLEPTRANVLIEAIYSSYGDSYDHAWVYGIEAVAARLENQTMVSFVACAPDGQVVGHTGLLRDSNKDPVGESGLAVVHPDWRGNNLFPTLKARLAQWCKEEGVLGMYSEATAAHPYSQVANIHLGATETGFLLGYIPAEVSYKKIDTKKTSQRLSVALFWLATSELPTRTSYPPTWHRDVIEKLYEHNDLTRSISPGIEGIKGITSLLATERADDHNDAFITVLRQGSDLINAIGHETATLKSEGYNAIYLDFELSDPATGVLPIEIHDELGYFFGGIIPEAKDGDILRFQHLHQANVDIKDISTASDFGQELLEYVFERKRLAPNSGQD</sequence>
<reference evidence="2" key="1">
    <citation type="submission" date="2020-05" db="EMBL/GenBank/DDBJ databases">
        <authorList>
            <person name="Chiriac C."/>
            <person name="Salcher M."/>
            <person name="Ghai R."/>
            <person name="Kavagutti S V."/>
        </authorList>
    </citation>
    <scope>NUCLEOTIDE SEQUENCE</scope>
</reference>
<dbReference type="EMBL" id="CAFBPQ010000016">
    <property type="protein sequence ID" value="CAB5021593.1"/>
    <property type="molecule type" value="Genomic_DNA"/>
</dbReference>
<dbReference type="EMBL" id="CAFBOF010000028">
    <property type="protein sequence ID" value="CAB4981992.1"/>
    <property type="molecule type" value="Genomic_DNA"/>
</dbReference>
<proteinExistence type="predicted"/>
<dbReference type="Pfam" id="PF00583">
    <property type="entry name" value="Acetyltransf_1"/>
    <property type="match status" value="1"/>
</dbReference>
<dbReference type="AlphaFoldDB" id="A0A6J6SFX2"/>
<evidence type="ECO:0000313" key="5">
    <source>
        <dbReference type="EMBL" id="CAB5021593.1"/>
    </source>
</evidence>
<name>A0A6J6SFX2_9ZZZZ</name>
<accession>A0A6J6SFX2</accession>
<evidence type="ECO:0000259" key="1">
    <source>
        <dbReference type="PROSITE" id="PS51186"/>
    </source>
</evidence>
<dbReference type="Gene3D" id="3.40.630.30">
    <property type="match status" value="1"/>
</dbReference>
<gene>
    <name evidence="2" type="ORF">UFOPK2683_01441</name>
    <name evidence="3" type="ORF">UFOPK3605_00337</name>
    <name evidence="4" type="ORF">UFOPK3897_01170</name>
    <name evidence="5" type="ORF">UFOPK4121_00695</name>
</gene>
<organism evidence="2">
    <name type="scientific">freshwater metagenome</name>
    <dbReference type="NCBI Taxonomy" id="449393"/>
    <lineage>
        <taxon>unclassified sequences</taxon>
        <taxon>metagenomes</taxon>
        <taxon>ecological metagenomes</taxon>
    </lineage>
</organism>
<protein>
    <submittedName>
        <fullName evidence="2">Unannotated protein</fullName>
    </submittedName>
</protein>
<dbReference type="EMBL" id="CAEZYK010000110">
    <property type="protein sequence ID" value="CAB4733633.1"/>
    <property type="molecule type" value="Genomic_DNA"/>
</dbReference>
<feature type="domain" description="N-acetyltransferase" evidence="1">
    <location>
        <begin position="9"/>
        <end position="159"/>
    </location>
</feature>
<dbReference type="InterPro" id="IPR000182">
    <property type="entry name" value="GNAT_dom"/>
</dbReference>
<dbReference type="EMBL" id="CAFBMM010000007">
    <property type="protein sequence ID" value="CAB4898355.1"/>
    <property type="molecule type" value="Genomic_DNA"/>
</dbReference>
<dbReference type="SUPFAM" id="SSF55729">
    <property type="entry name" value="Acyl-CoA N-acyltransferases (Nat)"/>
    <property type="match status" value="1"/>
</dbReference>